<dbReference type="Pfam" id="PF11887">
    <property type="entry name" value="Mce4_CUP1"/>
    <property type="match status" value="1"/>
</dbReference>
<dbReference type="NCBIfam" id="TIGR00996">
    <property type="entry name" value="Mtu_fam_mce"/>
    <property type="match status" value="1"/>
</dbReference>
<reference evidence="5" key="1">
    <citation type="journal article" date="2019" name="Int. J. Syst. Evol. Microbiol.">
        <title>The Global Catalogue of Microorganisms (GCM) 10K type strain sequencing project: providing services to taxonomists for standard genome sequencing and annotation.</title>
        <authorList>
            <consortium name="The Broad Institute Genomics Platform"/>
            <consortium name="The Broad Institute Genome Sequencing Center for Infectious Disease"/>
            <person name="Wu L."/>
            <person name="Ma J."/>
        </authorList>
    </citation>
    <scope>NUCLEOTIDE SEQUENCE [LARGE SCALE GENOMIC DNA]</scope>
    <source>
        <strain evidence="5">JCM 9371</strain>
    </source>
</reference>
<organism evidence="4 5">
    <name type="scientific">Actinomadura fibrosa</name>
    <dbReference type="NCBI Taxonomy" id="111802"/>
    <lineage>
        <taxon>Bacteria</taxon>
        <taxon>Bacillati</taxon>
        <taxon>Actinomycetota</taxon>
        <taxon>Actinomycetes</taxon>
        <taxon>Streptosporangiales</taxon>
        <taxon>Thermomonosporaceae</taxon>
        <taxon>Actinomadura</taxon>
    </lineage>
</organism>
<accession>A0ABW2XVN0</accession>
<proteinExistence type="predicted"/>
<feature type="domain" description="Mammalian cell entry C-terminal" evidence="3">
    <location>
        <begin position="126"/>
        <end position="294"/>
    </location>
</feature>
<evidence type="ECO:0000259" key="2">
    <source>
        <dbReference type="Pfam" id="PF02470"/>
    </source>
</evidence>
<dbReference type="Proteomes" id="UP001597063">
    <property type="component" value="Unassembled WGS sequence"/>
</dbReference>
<evidence type="ECO:0000313" key="4">
    <source>
        <dbReference type="EMBL" id="MFD0689518.1"/>
    </source>
</evidence>
<dbReference type="InterPro" id="IPR003399">
    <property type="entry name" value="Mce/MlaD"/>
</dbReference>
<dbReference type="RefSeq" id="WP_131759845.1">
    <property type="nucleotide sequence ID" value="NZ_CAACUY010000092.1"/>
</dbReference>
<sequence>MRTTDLSPRTRFRYGALGAAGIAGLLVLSYLGTRDTHPGASHLHAVFGRAGEGLDTHSAVKVRGVKVGGVSAVRLTPDGRARVTLRLDRGVKAPAGSEAAVVPLSVFGPKYIDLRPGTGEGTGPFLPDGATIAKTADPQELTDVAAPAVHLFDAIAPQDLATILDTLNGGLDGRGEEVGGLIDDSAKLLNATAGRSGDLGRLVDDGGAVLGTAADHAAEIGGIAADLNTVLPAMTGDRAQFERLLAGLDGSARTLDGILRADPGAAGRVVDAASPATGVLYRYRSYFPDLISSSGSVLTQLTGIARAPGPHNTLLSRVTIHIDPSDALCDALPGLCSPIEPAVPNKPDPGAAKGGG</sequence>
<dbReference type="InterPro" id="IPR005693">
    <property type="entry name" value="Mce"/>
</dbReference>
<keyword evidence="5" id="KW-1185">Reference proteome</keyword>
<evidence type="ECO:0000313" key="5">
    <source>
        <dbReference type="Proteomes" id="UP001597063"/>
    </source>
</evidence>
<evidence type="ECO:0000259" key="3">
    <source>
        <dbReference type="Pfam" id="PF11887"/>
    </source>
</evidence>
<protein>
    <submittedName>
        <fullName evidence="4">MCE family protein</fullName>
    </submittedName>
</protein>
<comment type="caution">
    <text evidence="4">The sequence shown here is derived from an EMBL/GenBank/DDBJ whole genome shotgun (WGS) entry which is preliminary data.</text>
</comment>
<dbReference type="PANTHER" id="PTHR33371:SF4">
    <property type="entry name" value="INTERMEMBRANE PHOSPHOLIPID TRANSPORT SYSTEM BINDING PROTEIN MLAD"/>
    <property type="match status" value="1"/>
</dbReference>
<evidence type="ECO:0000256" key="1">
    <source>
        <dbReference type="SAM" id="Phobius"/>
    </source>
</evidence>
<dbReference type="Pfam" id="PF02470">
    <property type="entry name" value="MlaD"/>
    <property type="match status" value="1"/>
</dbReference>
<feature type="domain" description="Mce/MlaD" evidence="2">
    <location>
        <begin position="42"/>
        <end position="117"/>
    </location>
</feature>
<dbReference type="InterPro" id="IPR024516">
    <property type="entry name" value="Mce_C"/>
</dbReference>
<name>A0ABW2XVN0_9ACTN</name>
<keyword evidence="1" id="KW-0472">Membrane</keyword>
<dbReference type="PANTHER" id="PTHR33371">
    <property type="entry name" value="INTERMEMBRANE PHOSPHOLIPID TRANSPORT SYSTEM BINDING PROTEIN MLAD-RELATED"/>
    <property type="match status" value="1"/>
</dbReference>
<gene>
    <name evidence="4" type="ORF">ACFQZM_33875</name>
</gene>
<dbReference type="InterPro" id="IPR052336">
    <property type="entry name" value="MlaD_Phospholipid_Transporter"/>
</dbReference>
<feature type="transmembrane region" description="Helical" evidence="1">
    <location>
        <begin position="12"/>
        <end position="32"/>
    </location>
</feature>
<dbReference type="EMBL" id="JBHTGP010000017">
    <property type="protein sequence ID" value="MFD0689518.1"/>
    <property type="molecule type" value="Genomic_DNA"/>
</dbReference>
<keyword evidence="1" id="KW-0812">Transmembrane</keyword>
<keyword evidence="1" id="KW-1133">Transmembrane helix</keyword>